<evidence type="ECO:0000256" key="2">
    <source>
        <dbReference type="ARBA" id="ARBA00022553"/>
    </source>
</evidence>
<keyword evidence="7" id="KW-1133">Transmembrane helix</keyword>
<dbReference type="Gene3D" id="6.10.340.10">
    <property type="match status" value="1"/>
</dbReference>
<evidence type="ECO:0000256" key="5">
    <source>
        <dbReference type="ARBA" id="ARBA00022801"/>
    </source>
</evidence>
<dbReference type="PROSITE" id="PS50885">
    <property type="entry name" value="HAMP"/>
    <property type="match status" value="1"/>
</dbReference>
<keyword evidence="2" id="KW-0597">Phosphoprotein</keyword>
<dbReference type="InterPro" id="IPR001932">
    <property type="entry name" value="PPM-type_phosphatase-like_dom"/>
</dbReference>
<dbReference type="PANTHER" id="PTHR43156">
    <property type="entry name" value="STAGE II SPORULATION PROTEIN E-RELATED"/>
    <property type="match status" value="1"/>
</dbReference>
<dbReference type="Proteomes" id="UP001165089">
    <property type="component" value="Unassembled WGS sequence"/>
</dbReference>
<dbReference type="InterPro" id="IPR036890">
    <property type="entry name" value="HATPase_C_sf"/>
</dbReference>
<dbReference type="Pfam" id="PF07228">
    <property type="entry name" value="SpoIIE"/>
    <property type="match status" value="1"/>
</dbReference>
<dbReference type="SMART" id="SM00331">
    <property type="entry name" value="PP2C_SIG"/>
    <property type="match status" value="1"/>
</dbReference>
<dbReference type="InterPro" id="IPR052016">
    <property type="entry name" value="Bact_Sigma-Reg"/>
</dbReference>
<reference evidence="9 10" key="1">
    <citation type="journal article" date="2023" name="Antonie Van Leeuwenhoek">
        <title>Mesoterricola silvestris gen. nov., sp. nov., Mesoterricola sediminis sp. nov., Geothrix oryzae sp. nov., Geothrix edaphica sp. nov., Geothrix rubra sp. nov., and Geothrix limicola sp. nov., six novel members of Acidobacteriota isolated from soils.</title>
        <authorList>
            <person name="Itoh H."/>
            <person name="Sugisawa Y."/>
            <person name="Mise K."/>
            <person name="Xu Z."/>
            <person name="Kuniyasu M."/>
            <person name="Ushijima N."/>
            <person name="Kawano K."/>
            <person name="Kobayashi E."/>
            <person name="Shiratori Y."/>
            <person name="Masuda Y."/>
            <person name="Senoo K."/>
        </authorList>
    </citation>
    <scope>NUCLEOTIDE SEQUENCE [LARGE SCALE GENOMIC DNA]</scope>
    <source>
        <strain evidence="9 10">Red803</strain>
    </source>
</reference>
<dbReference type="Gene3D" id="3.30.565.10">
    <property type="entry name" value="Histidine kinase-like ATPase, C-terminal domain"/>
    <property type="match status" value="1"/>
</dbReference>
<sequence>MTRAARPWRLPGTTRFAPIQLRIFLAFGTTLALALAVGGWAVARYFGRVANRQIGSQQAGLARLVASSMDDKITTYLGSLEADARNCPGDVEHDRTAARRWLEDRRGLRAVFENGTFLVLPEGQLLAATPGSRFPEGQSAFIQGQAATGKPGISEAHRSADSGNAEVLMVAPIRDRNGRTRLLLAGAIDLVHDDFLGTISSQHLPDASRLTLFDAQGRILVHADGSRVFSRIDLRRWSEFLGGQGERTGERMNAAGIQTLTTASRLRSVPWVLAATLPDAEATLSAHQFRRYLQGAVAAAVALALLLTWALSHRLTENLEDLTRQIEGAADLPPGHRVLLRKGNDETGVLVNAFNGLLARLEEKAARLQKAGARSEEEMALARHVLHRLVEPGLAALPASLHMETLQMAWINGDACTYREGPPGLHFGLLCDATGHGLTAGISTLPAIQAFLSMVPRDVPLETMYLEINQRIHQLMPVDRFLCLLLVRLDLRNGSLSVLNAGLPDAILCTPDGRRRPFRSRNLPAGILEGGDPPVAETVAVTTGDRLLAFTDGVLDLLPGGEVAPSLLDGLVACPLQVHRRVIQETLALAIGDQKRLDDASWALWEVPPLLCTRVSPASGYLAPSTAELEEGFRLELAFPPQRHAVRDLLPDMMRLLSGRGLGVQDEQKLALALTEALANAVDHGLLRLDSRLKEQGFEAYEAQRQRRLAALQGGSVRLSVRLRTQGAGPLQELVVEVEDTGTGFDWRAWDPKAAGASPDPSGRGLLLLRALSRDLSFNEQGNRIRFTLPCG</sequence>
<dbReference type="InterPro" id="IPR003660">
    <property type="entry name" value="HAMP_dom"/>
</dbReference>
<evidence type="ECO:0000256" key="4">
    <source>
        <dbReference type="ARBA" id="ARBA00022777"/>
    </source>
</evidence>
<dbReference type="InterPro" id="IPR003594">
    <property type="entry name" value="HATPase_dom"/>
</dbReference>
<dbReference type="Gene3D" id="3.60.40.10">
    <property type="entry name" value="PPM-type phosphatase domain"/>
    <property type="match status" value="1"/>
</dbReference>
<comment type="subcellular location">
    <subcellularLocation>
        <location evidence="1">Membrane</location>
    </subcellularLocation>
</comment>
<keyword evidence="10" id="KW-1185">Reference proteome</keyword>
<keyword evidence="3" id="KW-0808">Transferase</keyword>
<dbReference type="Pfam" id="PF13581">
    <property type="entry name" value="HATPase_c_2"/>
    <property type="match status" value="1"/>
</dbReference>
<gene>
    <name evidence="9" type="ORF">GETHPA_06800</name>
</gene>
<keyword evidence="7" id="KW-0812">Transmembrane</keyword>
<organism evidence="9 10">
    <name type="scientific">Geothrix rubra</name>
    <dbReference type="NCBI Taxonomy" id="2927977"/>
    <lineage>
        <taxon>Bacteria</taxon>
        <taxon>Pseudomonadati</taxon>
        <taxon>Acidobacteriota</taxon>
        <taxon>Holophagae</taxon>
        <taxon>Holophagales</taxon>
        <taxon>Holophagaceae</taxon>
        <taxon>Geothrix</taxon>
    </lineage>
</organism>
<comment type="caution">
    <text evidence="9">The sequence shown here is derived from an EMBL/GenBank/DDBJ whole genome shotgun (WGS) entry which is preliminary data.</text>
</comment>
<keyword evidence="7" id="KW-0472">Membrane</keyword>
<proteinExistence type="predicted"/>
<dbReference type="Gene3D" id="3.30.450.20">
    <property type="entry name" value="PAS domain"/>
    <property type="match status" value="1"/>
</dbReference>
<dbReference type="SUPFAM" id="SSF55874">
    <property type="entry name" value="ATPase domain of HSP90 chaperone/DNA topoisomerase II/histidine kinase"/>
    <property type="match status" value="1"/>
</dbReference>
<dbReference type="InterPro" id="IPR036457">
    <property type="entry name" value="PPM-type-like_dom_sf"/>
</dbReference>
<keyword evidence="4" id="KW-0418">Kinase</keyword>
<dbReference type="CDD" id="cd18773">
    <property type="entry name" value="PDC1_HK_sensor"/>
    <property type="match status" value="1"/>
</dbReference>
<protein>
    <recommendedName>
        <fullName evidence="8">HAMP domain-containing protein</fullName>
    </recommendedName>
</protein>
<evidence type="ECO:0000259" key="8">
    <source>
        <dbReference type="PROSITE" id="PS50885"/>
    </source>
</evidence>
<evidence type="ECO:0000256" key="1">
    <source>
        <dbReference type="ARBA" id="ARBA00004370"/>
    </source>
</evidence>
<accession>A0ABQ5Q395</accession>
<feature type="coiled-coil region" evidence="6">
    <location>
        <begin position="312"/>
        <end position="378"/>
    </location>
</feature>
<evidence type="ECO:0000313" key="10">
    <source>
        <dbReference type="Proteomes" id="UP001165089"/>
    </source>
</evidence>
<dbReference type="RefSeq" id="WP_285722950.1">
    <property type="nucleotide sequence ID" value="NZ_BSDD01000001.1"/>
</dbReference>
<feature type="transmembrane region" description="Helical" evidence="7">
    <location>
        <begin position="20"/>
        <end position="43"/>
    </location>
</feature>
<keyword evidence="6" id="KW-0175">Coiled coil</keyword>
<evidence type="ECO:0000256" key="3">
    <source>
        <dbReference type="ARBA" id="ARBA00022679"/>
    </source>
</evidence>
<dbReference type="PANTHER" id="PTHR43156:SF2">
    <property type="entry name" value="STAGE II SPORULATION PROTEIN E"/>
    <property type="match status" value="1"/>
</dbReference>
<dbReference type="CDD" id="cd18774">
    <property type="entry name" value="PDC2_HK_sensor"/>
    <property type="match status" value="1"/>
</dbReference>
<dbReference type="SUPFAM" id="SSF81606">
    <property type="entry name" value="PP2C-like"/>
    <property type="match status" value="1"/>
</dbReference>
<feature type="domain" description="HAMP" evidence="8">
    <location>
        <begin position="313"/>
        <end position="366"/>
    </location>
</feature>
<evidence type="ECO:0000256" key="7">
    <source>
        <dbReference type="SAM" id="Phobius"/>
    </source>
</evidence>
<name>A0ABQ5Q395_9BACT</name>
<keyword evidence="5" id="KW-0378">Hydrolase</keyword>
<dbReference type="EMBL" id="BSDD01000001">
    <property type="protein sequence ID" value="GLH69147.1"/>
    <property type="molecule type" value="Genomic_DNA"/>
</dbReference>
<evidence type="ECO:0000313" key="9">
    <source>
        <dbReference type="EMBL" id="GLH69147.1"/>
    </source>
</evidence>
<evidence type="ECO:0000256" key="6">
    <source>
        <dbReference type="SAM" id="Coils"/>
    </source>
</evidence>